<sequence>MLFFFPLLQLSYKNDKSFAELLCNEGKGRPSLETKRAAEEFLKLYSDELYFISDKFNNRGIPEESWQYRMKTGRIINVTDDVSDTYVWLFKQAFLKSCSYRGDNAATYKTYITTVLNSDYTFKDWLRHKTKVTGYIPTCIKRLDKTCQEIYKLLRQGKDDDAIIKMMDIEYGEYIESYIMVEDALIKSNQIGLIKKPKFIPIDQPVNKDGDDNRKLE</sequence>
<reference evidence="1" key="1">
    <citation type="submission" date="2018-05" db="EMBL/GenBank/DDBJ databases">
        <authorList>
            <person name="Lanie J.A."/>
            <person name="Ng W.-L."/>
            <person name="Kazmierczak K.M."/>
            <person name="Andrzejewski T.M."/>
            <person name="Davidsen T.M."/>
            <person name="Wayne K.J."/>
            <person name="Tettelin H."/>
            <person name="Glass J.I."/>
            <person name="Rusch D."/>
            <person name="Podicherti R."/>
            <person name="Tsui H.-C.T."/>
            <person name="Winkler M.E."/>
        </authorList>
    </citation>
    <scope>NUCLEOTIDE SEQUENCE</scope>
</reference>
<proteinExistence type="predicted"/>
<gene>
    <name evidence="1" type="ORF">METZ01_LOCUS404176</name>
</gene>
<accession>A0A382VXR7</accession>
<dbReference type="AlphaFoldDB" id="A0A382VXR7"/>
<evidence type="ECO:0000313" key="1">
    <source>
        <dbReference type="EMBL" id="SVD51322.1"/>
    </source>
</evidence>
<dbReference type="EMBL" id="UINC01155461">
    <property type="protein sequence ID" value="SVD51322.1"/>
    <property type="molecule type" value="Genomic_DNA"/>
</dbReference>
<organism evidence="1">
    <name type="scientific">marine metagenome</name>
    <dbReference type="NCBI Taxonomy" id="408172"/>
    <lineage>
        <taxon>unclassified sequences</taxon>
        <taxon>metagenomes</taxon>
        <taxon>ecological metagenomes</taxon>
    </lineage>
</organism>
<name>A0A382VXR7_9ZZZZ</name>
<protein>
    <submittedName>
        <fullName evidence="1">Uncharacterized protein</fullName>
    </submittedName>
</protein>
<feature type="non-terminal residue" evidence="1">
    <location>
        <position position="217"/>
    </location>
</feature>